<evidence type="ECO:0000256" key="2">
    <source>
        <dbReference type="ARBA" id="ARBA00019066"/>
    </source>
</evidence>
<dbReference type="Pfam" id="PF09712">
    <property type="entry name" value="PHA_synth_III_E"/>
    <property type="match status" value="1"/>
</dbReference>
<protein>
    <recommendedName>
        <fullName evidence="2">Poly(3-hydroxyalkanoate) polymerase subunit PhaE</fullName>
    </recommendedName>
</protein>
<dbReference type="Proteomes" id="UP000253782">
    <property type="component" value="Unassembled WGS sequence"/>
</dbReference>
<keyword evidence="6" id="KW-1185">Reference proteome</keyword>
<evidence type="ECO:0000256" key="3">
    <source>
        <dbReference type="ARBA" id="ARBA00022752"/>
    </source>
</evidence>
<dbReference type="GO" id="GO:0042619">
    <property type="term" value="P:poly-hydroxybutyrate biosynthetic process"/>
    <property type="evidence" value="ECO:0007669"/>
    <property type="project" value="UniProtKB-KW"/>
</dbReference>
<dbReference type="InterPro" id="IPR010123">
    <property type="entry name" value="PHA_synth_III_E"/>
</dbReference>
<dbReference type="OrthoDB" id="6115526at2"/>
<evidence type="ECO:0000256" key="1">
    <source>
        <dbReference type="ARBA" id="ARBA00004683"/>
    </source>
</evidence>
<gene>
    <name evidence="5" type="ORF">DVJ77_12720</name>
</gene>
<dbReference type="UniPathway" id="UPA00917"/>
<feature type="region of interest" description="Disordered" evidence="4">
    <location>
        <begin position="315"/>
        <end position="376"/>
    </location>
</feature>
<proteinExistence type="predicted"/>
<dbReference type="AlphaFoldDB" id="A0A369UK92"/>
<reference evidence="5 6" key="1">
    <citation type="submission" date="2018-07" db="EMBL/GenBank/DDBJ databases">
        <title>Dyella tabacisoli L4-6T, whole genome shotgun sequence.</title>
        <authorList>
            <person name="Zhou X.-K."/>
            <person name="Li W.-J."/>
            <person name="Duan Y.-Q."/>
        </authorList>
    </citation>
    <scope>NUCLEOTIDE SEQUENCE [LARGE SCALE GENOMIC DNA]</scope>
    <source>
        <strain evidence="5 6">L4-6</strain>
    </source>
</reference>
<comment type="pathway">
    <text evidence="1">Biopolymer metabolism; poly-(R)-3-hydroxybutanoate biosynthesis.</text>
</comment>
<dbReference type="RefSeq" id="WP_114845894.1">
    <property type="nucleotide sequence ID" value="NZ_JBHSPE010000020.1"/>
</dbReference>
<dbReference type="EMBL" id="QQAH01000011">
    <property type="protein sequence ID" value="RDD81182.1"/>
    <property type="molecule type" value="Genomic_DNA"/>
</dbReference>
<name>A0A369UK92_9GAMM</name>
<evidence type="ECO:0000313" key="5">
    <source>
        <dbReference type="EMBL" id="RDD81182.1"/>
    </source>
</evidence>
<comment type="caution">
    <text evidence="5">The sequence shown here is derived from an EMBL/GenBank/DDBJ whole genome shotgun (WGS) entry which is preliminary data.</text>
</comment>
<feature type="compositionally biased region" description="Low complexity" evidence="4">
    <location>
        <begin position="338"/>
        <end position="366"/>
    </location>
</feature>
<evidence type="ECO:0000256" key="4">
    <source>
        <dbReference type="SAM" id="MobiDB-lite"/>
    </source>
</evidence>
<keyword evidence="3" id="KW-0583">PHB biosynthesis</keyword>
<sequence length="376" mass="40457">MATDFLKDYQAQAQQSWDAWTRYMQQQPAGGSAFFNPAGFNPAAFAAPGMPPQGGPAGDLLARSMAGLKSYTEWLQGAASSGIGQGGDWQRQLQDLFAGAGGQPFAQAFAGIDTAGAQGFAQSWQSWLQAAQSGGLGGLPGMGPMPAFGYTREQQMQQQALAAAVREYLETQGRYQALIQRANTEGFERLQSQLSQLTERGQQLDSLKALYDQWVDASEAAYAEIALSDEFRVAYGDMVNAQMRVRHLQQQQLEAYCRELGMPTRSEVTALSKQMHELRRELRTGSKQAGVKPANAASDEAADLRAEIAALKRKLAENTSKASAPKESRPASATPIRKAATSSAKSQASKSAPSKTPARKASASRKPVAKTATRRK</sequence>
<accession>A0A369UK92</accession>
<evidence type="ECO:0000313" key="6">
    <source>
        <dbReference type="Proteomes" id="UP000253782"/>
    </source>
</evidence>
<organism evidence="5 6">
    <name type="scientific">Dyella tabacisoli</name>
    <dbReference type="NCBI Taxonomy" id="2282381"/>
    <lineage>
        <taxon>Bacteria</taxon>
        <taxon>Pseudomonadati</taxon>
        <taxon>Pseudomonadota</taxon>
        <taxon>Gammaproteobacteria</taxon>
        <taxon>Lysobacterales</taxon>
        <taxon>Rhodanobacteraceae</taxon>
        <taxon>Dyella</taxon>
    </lineage>
</organism>